<keyword evidence="6" id="KW-1185">Reference proteome</keyword>
<dbReference type="RefSeq" id="XP_033600879.1">
    <property type="nucleotide sequence ID" value="XM_033746055.1"/>
</dbReference>
<dbReference type="EMBL" id="ML996571">
    <property type="protein sequence ID" value="KAF2758428.1"/>
    <property type="molecule type" value="Genomic_DNA"/>
</dbReference>
<evidence type="ECO:0000313" key="5">
    <source>
        <dbReference type="EMBL" id="KAF2758428.1"/>
    </source>
</evidence>
<organism evidence="5 6">
    <name type="scientific">Pseudovirgaria hyperparasitica</name>
    <dbReference type="NCBI Taxonomy" id="470096"/>
    <lineage>
        <taxon>Eukaryota</taxon>
        <taxon>Fungi</taxon>
        <taxon>Dikarya</taxon>
        <taxon>Ascomycota</taxon>
        <taxon>Pezizomycotina</taxon>
        <taxon>Dothideomycetes</taxon>
        <taxon>Dothideomycetes incertae sedis</taxon>
        <taxon>Acrospermales</taxon>
        <taxon>Acrospermaceae</taxon>
        <taxon>Pseudovirgaria</taxon>
    </lineage>
</organism>
<reference evidence="5" key="1">
    <citation type="journal article" date="2020" name="Stud. Mycol.">
        <title>101 Dothideomycetes genomes: a test case for predicting lifestyles and emergence of pathogens.</title>
        <authorList>
            <person name="Haridas S."/>
            <person name="Albert R."/>
            <person name="Binder M."/>
            <person name="Bloem J."/>
            <person name="Labutti K."/>
            <person name="Salamov A."/>
            <person name="Andreopoulos B."/>
            <person name="Baker S."/>
            <person name="Barry K."/>
            <person name="Bills G."/>
            <person name="Bluhm B."/>
            <person name="Cannon C."/>
            <person name="Castanera R."/>
            <person name="Culley D."/>
            <person name="Daum C."/>
            <person name="Ezra D."/>
            <person name="Gonzalez J."/>
            <person name="Henrissat B."/>
            <person name="Kuo A."/>
            <person name="Liang C."/>
            <person name="Lipzen A."/>
            <person name="Lutzoni F."/>
            <person name="Magnuson J."/>
            <person name="Mondo S."/>
            <person name="Nolan M."/>
            <person name="Ohm R."/>
            <person name="Pangilinan J."/>
            <person name="Park H.-J."/>
            <person name="Ramirez L."/>
            <person name="Alfaro M."/>
            <person name="Sun H."/>
            <person name="Tritt A."/>
            <person name="Yoshinaga Y."/>
            <person name="Zwiers L.-H."/>
            <person name="Turgeon B."/>
            <person name="Goodwin S."/>
            <person name="Spatafora J."/>
            <person name="Crous P."/>
            <person name="Grigoriev I."/>
        </authorList>
    </citation>
    <scope>NUCLEOTIDE SEQUENCE</scope>
    <source>
        <strain evidence="5">CBS 121739</strain>
    </source>
</reference>
<evidence type="ECO:0000259" key="4">
    <source>
        <dbReference type="Pfam" id="PF24883"/>
    </source>
</evidence>
<evidence type="ECO:0000256" key="2">
    <source>
        <dbReference type="SAM" id="MobiDB-lite"/>
    </source>
</evidence>
<dbReference type="InterPro" id="IPR027417">
    <property type="entry name" value="P-loop_NTPase"/>
</dbReference>
<keyword evidence="1" id="KW-0677">Repeat</keyword>
<evidence type="ECO:0000313" key="6">
    <source>
        <dbReference type="Proteomes" id="UP000799437"/>
    </source>
</evidence>
<dbReference type="GeneID" id="54487109"/>
<evidence type="ECO:0000259" key="3">
    <source>
        <dbReference type="Pfam" id="PF06985"/>
    </source>
</evidence>
<dbReference type="PANTHER" id="PTHR10622">
    <property type="entry name" value="HET DOMAIN-CONTAINING PROTEIN"/>
    <property type="match status" value="1"/>
</dbReference>
<dbReference type="Pfam" id="PF06985">
    <property type="entry name" value="HET"/>
    <property type="match status" value="1"/>
</dbReference>
<dbReference type="Gene3D" id="3.40.50.300">
    <property type="entry name" value="P-loop containing nucleotide triphosphate hydrolases"/>
    <property type="match status" value="1"/>
</dbReference>
<dbReference type="PANTHER" id="PTHR10622:SF13">
    <property type="entry name" value="NACHT DOMAIN-CONTAINING PROTEIN"/>
    <property type="match status" value="1"/>
</dbReference>
<name>A0A6A6W678_9PEZI</name>
<dbReference type="Pfam" id="PF24883">
    <property type="entry name" value="NPHP3_N"/>
    <property type="match status" value="1"/>
</dbReference>
<sequence>MAQPQCDDHGQIPAYAILSHTWLADNDQEVTFEDIVKQAYQGKDGYQKIDFSFKQAARHGLRYCWIDTCCIDKSSSQELSEALNSMFRWYRNAARCYVYLSDVCKDDSDHANVVSETWWREPFKKSRWFSRGWTLQELLAPTTLEFYSKEGSLLGTKSSLEREVNARTGIQLSALRGTTPLNQFSVTERRSWAEHRETKRPEDSAYCLMGIFDVSMYPLYSEGRDRAFLRLEEEIDKASQREKEPGSRKHTNDDDHEVPVRKRLKVETHLRLDHDQVAKIMESLKYDQIEARQLNIKAPHSKTCKWIVDKTEFVSWQDFTKPCGILWIKGKPGSGKSTLMKYLLVYARRHIKVAALLSFFFNARGSDLEKSTNGAYRTLLVQLLDKIPTLQSIFDSLGPLAGSIETSHHWTTEVLKNLLIEAVQSLQGSTIVCLVDALDECDVDDVRDMVSFFEELCEYARSANGELRICFASRHYPHITIDTAINLIFEGQEGHQEDIERYLKSKLRIHDADVAEKARALLLERASGIFMWIVLVVDMLNKDYDRGREAEIEQRISNTPKDLHGLFHDMLTRDEHGKGYLLLCLQWVLFSKRPLKLAELYFAIQSTTSQFNASLRKASDTTMERFILDVSKGLVELTKTKSPVVQFIHESVRDYLLKTQALKLHRMVHSECEHALHLCRSIPDVHRRAIWASLVRRHGE</sequence>
<dbReference type="InterPro" id="IPR010730">
    <property type="entry name" value="HET"/>
</dbReference>
<feature type="domain" description="Heterokaryon incompatibility" evidence="3">
    <location>
        <begin position="15"/>
        <end position="105"/>
    </location>
</feature>
<dbReference type="AlphaFoldDB" id="A0A6A6W678"/>
<accession>A0A6A6W678</accession>
<dbReference type="OrthoDB" id="194358at2759"/>
<dbReference type="Proteomes" id="UP000799437">
    <property type="component" value="Unassembled WGS sequence"/>
</dbReference>
<protein>
    <submittedName>
        <fullName evidence="5">HET-domain-containing protein</fullName>
    </submittedName>
</protein>
<dbReference type="SUPFAM" id="SSF52540">
    <property type="entry name" value="P-loop containing nucleoside triphosphate hydrolases"/>
    <property type="match status" value="1"/>
</dbReference>
<proteinExistence type="predicted"/>
<feature type="region of interest" description="Disordered" evidence="2">
    <location>
        <begin position="237"/>
        <end position="257"/>
    </location>
</feature>
<evidence type="ECO:0000256" key="1">
    <source>
        <dbReference type="ARBA" id="ARBA00022737"/>
    </source>
</evidence>
<dbReference type="InterPro" id="IPR056884">
    <property type="entry name" value="NPHP3-like_N"/>
</dbReference>
<gene>
    <name evidence="5" type="ORF">EJ05DRAFT_492763</name>
</gene>
<feature type="domain" description="Nephrocystin 3-like N-terminal" evidence="4">
    <location>
        <begin position="303"/>
        <end position="474"/>
    </location>
</feature>